<sequence>MAITTSTTTSNCTSFFNFRGTSVEPRVRSSSNHGSSSPAGCSKLDGVAMWFINGVAAAFFASLERCSCINIATEEDDSDDANDIPLIYNDGNSRRENGGGSRRRIIGSGKKRGGFVEDFTYMDDK</sequence>
<comment type="caution">
    <text evidence="2">The sequence shown here is derived from an EMBL/GenBank/DDBJ whole genome shotgun (WGS) entry which is preliminary data.</text>
</comment>
<dbReference type="OMA" id="EAPLMFD"/>
<accession>A0A200QJM8</accession>
<gene>
    <name evidence="2" type="ORF">BVC80_53g4</name>
</gene>
<keyword evidence="3" id="KW-1185">Reference proteome</keyword>
<dbReference type="Proteomes" id="UP000195402">
    <property type="component" value="Unassembled WGS sequence"/>
</dbReference>
<dbReference type="PANTHER" id="PTHR34061">
    <property type="entry name" value="PROTEIN, PUTATIVE-RELATED"/>
    <property type="match status" value="1"/>
</dbReference>
<name>A0A200QJM8_MACCD</name>
<dbReference type="STRING" id="56857.A0A200QJM8"/>
<feature type="region of interest" description="Disordered" evidence="1">
    <location>
        <begin position="87"/>
        <end position="108"/>
    </location>
</feature>
<organism evidence="2 3">
    <name type="scientific">Macleaya cordata</name>
    <name type="common">Five-seeded plume-poppy</name>
    <name type="synonym">Bocconia cordata</name>
    <dbReference type="NCBI Taxonomy" id="56857"/>
    <lineage>
        <taxon>Eukaryota</taxon>
        <taxon>Viridiplantae</taxon>
        <taxon>Streptophyta</taxon>
        <taxon>Embryophyta</taxon>
        <taxon>Tracheophyta</taxon>
        <taxon>Spermatophyta</taxon>
        <taxon>Magnoliopsida</taxon>
        <taxon>Ranunculales</taxon>
        <taxon>Papaveraceae</taxon>
        <taxon>Papaveroideae</taxon>
        <taxon>Macleaya</taxon>
    </lineage>
</organism>
<dbReference type="AlphaFoldDB" id="A0A200QJM8"/>
<protein>
    <submittedName>
        <fullName evidence="2">Uncharacterized protein</fullName>
    </submittedName>
</protein>
<proteinExistence type="predicted"/>
<dbReference type="PANTHER" id="PTHR34061:SF2">
    <property type="entry name" value="PROTEIN, PUTATIVE-RELATED"/>
    <property type="match status" value="1"/>
</dbReference>
<dbReference type="InParanoid" id="A0A200QJM8"/>
<dbReference type="EMBL" id="MVGT01001852">
    <property type="protein sequence ID" value="OVA10676.1"/>
    <property type="molecule type" value="Genomic_DNA"/>
</dbReference>
<evidence type="ECO:0000313" key="2">
    <source>
        <dbReference type="EMBL" id="OVA10676.1"/>
    </source>
</evidence>
<evidence type="ECO:0000313" key="3">
    <source>
        <dbReference type="Proteomes" id="UP000195402"/>
    </source>
</evidence>
<reference evidence="2 3" key="1">
    <citation type="journal article" date="2017" name="Mol. Plant">
        <title>The Genome of Medicinal Plant Macleaya cordata Provides New Insights into Benzylisoquinoline Alkaloids Metabolism.</title>
        <authorList>
            <person name="Liu X."/>
            <person name="Liu Y."/>
            <person name="Huang P."/>
            <person name="Ma Y."/>
            <person name="Qing Z."/>
            <person name="Tang Q."/>
            <person name="Cao H."/>
            <person name="Cheng P."/>
            <person name="Zheng Y."/>
            <person name="Yuan Z."/>
            <person name="Zhou Y."/>
            <person name="Liu J."/>
            <person name="Tang Z."/>
            <person name="Zhuo Y."/>
            <person name="Zhang Y."/>
            <person name="Yu L."/>
            <person name="Huang J."/>
            <person name="Yang P."/>
            <person name="Peng Q."/>
            <person name="Zhang J."/>
            <person name="Jiang W."/>
            <person name="Zhang Z."/>
            <person name="Lin K."/>
            <person name="Ro D.K."/>
            <person name="Chen X."/>
            <person name="Xiong X."/>
            <person name="Shang Y."/>
            <person name="Huang S."/>
            <person name="Zeng J."/>
        </authorList>
    </citation>
    <scope>NUCLEOTIDE SEQUENCE [LARGE SCALE GENOMIC DNA]</scope>
    <source>
        <strain evidence="3">cv. BLH2017</strain>
        <tissue evidence="2">Root</tissue>
    </source>
</reference>
<dbReference type="OrthoDB" id="1841441at2759"/>
<evidence type="ECO:0000256" key="1">
    <source>
        <dbReference type="SAM" id="MobiDB-lite"/>
    </source>
</evidence>